<sequence length="323" mass="35351">MAAGEGVPQSPLAEIRQQLSEPEQSQGCKPVLLEKMSHLGSEAALGRGSREVACAELVVSTVPSKPRPGKPLVQKVCTEQRQSAFTELPQLQVRLGGGQAQDREYKDIESQLGPQKLAPDIPRALTSSTVCSVGPDTTRSEQRSAFSKPTKRLTDRPGCFPIFPTGETGDVLGELSGLLTAADIPCWSRLSSSKLVSDFWNLQMLSQNSLLCTAFQGALMPWPEHNQARVSAPLVPSATTSQALLPPTLSTLGLSTQNWCAKCSLAFHLTADLVFHMRSHHQREHAGPDPHSKKRREEALTCPVCHEYFRERHHLSRHMTSHS</sequence>
<evidence type="ECO:0000313" key="1">
    <source>
        <dbReference type="Proteomes" id="UP001732720"/>
    </source>
</evidence>
<gene>
    <name evidence="2" type="primary">Znf488</name>
</gene>
<name>A0AC58MXA0_CASCN</name>
<proteinExistence type="predicted"/>
<accession>A0AC58MXA0</accession>
<protein>
    <submittedName>
        <fullName evidence="2">Zinc finger protein 488</fullName>
    </submittedName>
</protein>
<dbReference type="Proteomes" id="UP001732720">
    <property type="component" value="Chromosome 7"/>
</dbReference>
<keyword evidence="1" id="KW-1185">Reference proteome</keyword>
<evidence type="ECO:0000313" key="2">
    <source>
        <dbReference type="RefSeq" id="XP_073934022.1"/>
    </source>
</evidence>
<organism evidence="1 2">
    <name type="scientific">Castor canadensis</name>
    <name type="common">American beaver</name>
    <dbReference type="NCBI Taxonomy" id="51338"/>
    <lineage>
        <taxon>Eukaryota</taxon>
        <taxon>Metazoa</taxon>
        <taxon>Chordata</taxon>
        <taxon>Craniata</taxon>
        <taxon>Vertebrata</taxon>
        <taxon>Euteleostomi</taxon>
        <taxon>Mammalia</taxon>
        <taxon>Eutheria</taxon>
        <taxon>Euarchontoglires</taxon>
        <taxon>Glires</taxon>
        <taxon>Rodentia</taxon>
        <taxon>Castorimorpha</taxon>
        <taxon>Castoridae</taxon>
        <taxon>Castor</taxon>
    </lineage>
</organism>
<reference evidence="2" key="1">
    <citation type="submission" date="2025-08" db="UniProtKB">
        <authorList>
            <consortium name="RefSeq"/>
        </authorList>
    </citation>
    <scope>IDENTIFICATION</scope>
</reference>
<dbReference type="RefSeq" id="XP_073934022.1">
    <property type="nucleotide sequence ID" value="XM_074077921.1"/>
</dbReference>